<keyword evidence="1" id="KW-1133">Transmembrane helix</keyword>
<sequence>MCSSFFGFYGVSKQAVANVFISANTIYVFDANVLLTLISSKS</sequence>
<accession>A0ABD6XN18</accession>
<evidence type="ECO:0008006" key="4">
    <source>
        <dbReference type="Google" id="ProtNLM"/>
    </source>
</evidence>
<evidence type="ECO:0000256" key="1">
    <source>
        <dbReference type="SAM" id="Phobius"/>
    </source>
</evidence>
<evidence type="ECO:0000313" key="3">
    <source>
        <dbReference type="Proteomes" id="UP000245996"/>
    </source>
</evidence>
<feature type="transmembrane region" description="Helical" evidence="1">
    <location>
        <begin position="15"/>
        <end position="38"/>
    </location>
</feature>
<keyword evidence="1" id="KW-0812">Transmembrane</keyword>
<protein>
    <recommendedName>
        <fullName evidence="4">PIN domain-containing protein</fullName>
    </recommendedName>
</protein>
<keyword evidence="1" id="KW-0472">Membrane</keyword>
<dbReference type="Proteomes" id="UP000245996">
    <property type="component" value="Unassembled WGS sequence"/>
</dbReference>
<evidence type="ECO:0000313" key="2">
    <source>
        <dbReference type="EMBL" id="PWJ75917.1"/>
    </source>
</evidence>
<reference evidence="2 3" key="1">
    <citation type="submission" date="2018-05" db="EMBL/GenBank/DDBJ databases">
        <title>Genomic Encyclopedia of Type Strains, Phase IV (KMG-V): Genome sequencing to study the core and pangenomes of soil and plant-associated prokaryotes.</title>
        <authorList>
            <person name="Whitman W."/>
        </authorList>
    </citation>
    <scope>NUCLEOTIDE SEQUENCE [LARGE SCALE GENOMIC DNA]</scope>
    <source>
        <strain evidence="2 3">PNG 92-11</strain>
    </source>
</reference>
<dbReference type="EMBL" id="QGHE01000012">
    <property type="protein sequence ID" value="PWJ75917.1"/>
    <property type="molecule type" value="Genomic_DNA"/>
</dbReference>
<proteinExistence type="predicted"/>
<organism evidence="2 3">
    <name type="scientific">Enterobacter agglomerans</name>
    <name type="common">Erwinia herbicola</name>
    <name type="synonym">Pantoea agglomerans</name>
    <dbReference type="NCBI Taxonomy" id="549"/>
    <lineage>
        <taxon>Bacteria</taxon>
        <taxon>Pseudomonadati</taxon>
        <taxon>Pseudomonadota</taxon>
        <taxon>Gammaproteobacteria</taxon>
        <taxon>Enterobacterales</taxon>
        <taxon>Erwiniaceae</taxon>
        <taxon>Pantoea</taxon>
        <taxon>Pantoea agglomerans group</taxon>
    </lineage>
</organism>
<gene>
    <name evidence="2" type="ORF">C7430_112105</name>
</gene>
<dbReference type="AlphaFoldDB" id="A0ABD6XN18"/>
<comment type="caution">
    <text evidence="2">The sequence shown here is derived from an EMBL/GenBank/DDBJ whole genome shotgun (WGS) entry which is preliminary data.</text>
</comment>
<name>A0ABD6XN18_ENTAG</name>